<dbReference type="EMBL" id="BLLF01000931">
    <property type="protein sequence ID" value="GFH15995.1"/>
    <property type="molecule type" value="Genomic_DNA"/>
</dbReference>
<comment type="caution">
    <text evidence="2">The sequence shown here is derived from an EMBL/GenBank/DDBJ whole genome shotgun (WGS) entry which is preliminary data.</text>
</comment>
<feature type="region of interest" description="Disordered" evidence="1">
    <location>
        <begin position="101"/>
        <end position="120"/>
    </location>
</feature>
<gene>
    <name evidence="2" type="ORF">HaLaN_12336</name>
</gene>
<organism evidence="2 3">
    <name type="scientific">Haematococcus lacustris</name>
    <name type="common">Green alga</name>
    <name type="synonym">Haematococcus pluvialis</name>
    <dbReference type="NCBI Taxonomy" id="44745"/>
    <lineage>
        <taxon>Eukaryota</taxon>
        <taxon>Viridiplantae</taxon>
        <taxon>Chlorophyta</taxon>
        <taxon>core chlorophytes</taxon>
        <taxon>Chlorophyceae</taxon>
        <taxon>CS clade</taxon>
        <taxon>Chlamydomonadales</taxon>
        <taxon>Haematococcaceae</taxon>
        <taxon>Haematococcus</taxon>
    </lineage>
</organism>
<evidence type="ECO:0000256" key="1">
    <source>
        <dbReference type="SAM" id="MobiDB-lite"/>
    </source>
</evidence>
<name>A0A699Z351_HAELA</name>
<keyword evidence="3" id="KW-1185">Reference proteome</keyword>
<dbReference type="AlphaFoldDB" id="A0A699Z351"/>
<reference evidence="2 3" key="1">
    <citation type="submission" date="2020-02" db="EMBL/GenBank/DDBJ databases">
        <title>Draft genome sequence of Haematococcus lacustris strain NIES-144.</title>
        <authorList>
            <person name="Morimoto D."/>
            <person name="Nakagawa S."/>
            <person name="Yoshida T."/>
            <person name="Sawayama S."/>
        </authorList>
    </citation>
    <scope>NUCLEOTIDE SEQUENCE [LARGE SCALE GENOMIC DNA]</scope>
    <source>
        <strain evidence="2 3">NIES-144</strain>
    </source>
</reference>
<evidence type="ECO:0000313" key="3">
    <source>
        <dbReference type="Proteomes" id="UP000485058"/>
    </source>
</evidence>
<dbReference type="Gene3D" id="3.10.129.10">
    <property type="entry name" value="Hotdog Thioesterase"/>
    <property type="match status" value="1"/>
</dbReference>
<evidence type="ECO:0000313" key="2">
    <source>
        <dbReference type="EMBL" id="GFH15995.1"/>
    </source>
</evidence>
<proteinExistence type="predicted"/>
<dbReference type="Proteomes" id="UP000485058">
    <property type="component" value="Unassembled WGS sequence"/>
</dbReference>
<protein>
    <submittedName>
        <fullName evidence="2">Uncharacterized protein</fullName>
    </submittedName>
</protein>
<sequence>MPPVGPAPFSPTSSPACTHTLCRHQPEDEGPLTALEAEVFEQDRNTTGTVYGGQLLRYGLALGQAAASRHCHGPGEGQWEGQGVQLVAMQVRWWRQPYIRSGGGGSSSSSSYTCTPAPGQPAQQRLFCNRA</sequence>
<accession>A0A699Z351</accession>